<dbReference type="EMBL" id="JACIJF010000005">
    <property type="protein sequence ID" value="MBB5710952.1"/>
    <property type="molecule type" value="Genomic_DNA"/>
</dbReference>
<accession>A0A840YQI0</accession>
<gene>
    <name evidence="2" type="ORF">FHT02_002192</name>
</gene>
<sequence>MRGWTFLLAGPIVWTVQFFALYGIASIFLTSTTTRVLAGLVSLACLAAIAWLFVHVRRSQPVDDPDAWMHRVSLLGIGVSAVAVFWQSLPALIA</sequence>
<protein>
    <submittedName>
        <fullName evidence="2">Uncharacterized protein</fullName>
    </submittedName>
</protein>
<comment type="caution">
    <text evidence="2">The sequence shown here is derived from an EMBL/GenBank/DDBJ whole genome shotgun (WGS) entry which is preliminary data.</text>
</comment>
<dbReference type="AlphaFoldDB" id="A0A840YQI0"/>
<dbReference type="Proteomes" id="UP000527143">
    <property type="component" value="Unassembled WGS sequence"/>
</dbReference>
<evidence type="ECO:0000313" key="2">
    <source>
        <dbReference type="EMBL" id="MBB5710952.1"/>
    </source>
</evidence>
<feature type="transmembrane region" description="Helical" evidence="1">
    <location>
        <begin position="74"/>
        <end position="93"/>
    </location>
</feature>
<keyword evidence="3" id="KW-1185">Reference proteome</keyword>
<organism evidence="2 3">
    <name type="scientific">Sphingomonas xinjiangensis</name>
    <dbReference type="NCBI Taxonomy" id="643568"/>
    <lineage>
        <taxon>Bacteria</taxon>
        <taxon>Pseudomonadati</taxon>
        <taxon>Pseudomonadota</taxon>
        <taxon>Alphaproteobacteria</taxon>
        <taxon>Sphingomonadales</taxon>
        <taxon>Sphingomonadaceae</taxon>
        <taxon>Sphingomonas</taxon>
    </lineage>
</organism>
<dbReference type="RefSeq" id="WP_184087345.1">
    <property type="nucleotide sequence ID" value="NZ_JACIJF010000005.1"/>
</dbReference>
<keyword evidence="1" id="KW-1133">Transmembrane helix</keyword>
<evidence type="ECO:0000256" key="1">
    <source>
        <dbReference type="SAM" id="Phobius"/>
    </source>
</evidence>
<evidence type="ECO:0000313" key="3">
    <source>
        <dbReference type="Proteomes" id="UP000527143"/>
    </source>
</evidence>
<feature type="transmembrane region" description="Helical" evidence="1">
    <location>
        <begin position="36"/>
        <end position="54"/>
    </location>
</feature>
<proteinExistence type="predicted"/>
<keyword evidence="1" id="KW-0812">Transmembrane</keyword>
<feature type="transmembrane region" description="Helical" evidence="1">
    <location>
        <begin position="6"/>
        <end position="29"/>
    </location>
</feature>
<reference evidence="2 3" key="1">
    <citation type="submission" date="2020-08" db="EMBL/GenBank/DDBJ databases">
        <title>Genomic Encyclopedia of Type Strains, Phase IV (KMG-IV): sequencing the most valuable type-strain genomes for metagenomic binning, comparative biology and taxonomic classification.</title>
        <authorList>
            <person name="Goeker M."/>
        </authorList>
    </citation>
    <scope>NUCLEOTIDE SEQUENCE [LARGE SCALE GENOMIC DNA]</scope>
    <source>
        <strain evidence="2 3">DSM 26736</strain>
    </source>
</reference>
<name>A0A840YQI0_9SPHN</name>
<keyword evidence="1" id="KW-0472">Membrane</keyword>